<gene>
    <name evidence="1" type="ORF">FSP39_024672</name>
</gene>
<comment type="caution">
    <text evidence="1">The sequence shown here is derived from an EMBL/GenBank/DDBJ whole genome shotgun (WGS) entry which is preliminary data.</text>
</comment>
<dbReference type="EMBL" id="VSWD01000011">
    <property type="protein sequence ID" value="KAK3088859.1"/>
    <property type="molecule type" value="Genomic_DNA"/>
</dbReference>
<sequence>MQLNLNNYAQADGIIFCKKHFQECVVAKNTQTPIV</sequence>
<proteinExistence type="predicted"/>
<evidence type="ECO:0000313" key="1">
    <source>
        <dbReference type="EMBL" id="KAK3088859.1"/>
    </source>
</evidence>
<accession>A0AA89BZW8</accession>
<keyword evidence="2" id="KW-1185">Reference proteome</keyword>
<reference evidence="1" key="1">
    <citation type="submission" date="2019-08" db="EMBL/GenBank/DDBJ databases">
        <title>The improved chromosome-level genome for the pearl oyster Pinctada fucata martensii using PacBio sequencing and Hi-C.</title>
        <authorList>
            <person name="Zheng Z."/>
        </authorList>
    </citation>
    <scope>NUCLEOTIDE SEQUENCE</scope>
    <source>
        <strain evidence="1">ZZ-2019</strain>
        <tissue evidence="1">Adductor muscle</tissue>
    </source>
</reference>
<name>A0AA89BZW8_PINIB</name>
<organism evidence="1 2">
    <name type="scientific">Pinctada imbricata</name>
    <name type="common">Atlantic pearl-oyster</name>
    <name type="synonym">Pinctada martensii</name>
    <dbReference type="NCBI Taxonomy" id="66713"/>
    <lineage>
        <taxon>Eukaryota</taxon>
        <taxon>Metazoa</taxon>
        <taxon>Spiralia</taxon>
        <taxon>Lophotrochozoa</taxon>
        <taxon>Mollusca</taxon>
        <taxon>Bivalvia</taxon>
        <taxon>Autobranchia</taxon>
        <taxon>Pteriomorphia</taxon>
        <taxon>Pterioida</taxon>
        <taxon>Pterioidea</taxon>
        <taxon>Pteriidae</taxon>
        <taxon>Pinctada</taxon>
    </lineage>
</organism>
<evidence type="ECO:0000313" key="2">
    <source>
        <dbReference type="Proteomes" id="UP001186944"/>
    </source>
</evidence>
<dbReference type="SUPFAM" id="SSF57716">
    <property type="entry name" value="Glucocorticoid receptor-like (DNA-binding domain)"/>
    <property type="match status" value="1"/>
</dbReference>
<protein>
    <submittedName>
        <fullName evidence="1">Uncharacterized protein</fullName>
    </submittedName>
</protein>
<dbReference type="Proteomes" id="UP001186944">
    <property type="component" value="Unassembled WGS sequence"/>
</dbReference>
<dbReference type="AlphaFoldDB" id="A0AA89BZW8"/>